<dbReference type="GO" id="GO:0004497">
    <property type="term" value="F:monooxygenase activity"/>
    <property type="evidence" value="ECO:0007669"/>
    <property type="project" value="UniProtKB-KW"/>
</dbReference>
<protein>
    <submittedName>
        <fullName evidence="6">FAD-dependent monooxygenase</fullName>
    </submittedName>
</protein>
<keyword evidence="6" id="KW-0560">Oxidoreductase</keyword>
<evidence type="ECO:0000256" key="3">
    <source>
        <dbReference type="ARBA" id="ARBA00022827"/>
    </source>
</evidence>
<evidence type="ECO:0000259" key="5">
    <source>
        <dbReference type="Pfam" id="PF01494"/>
    </source>
</evidence>
<dbReference type="InterPro" id="IPR036188">
    <property type="entry name" value="FAD/NAD-bd_sf"/>
</dbReference>
<gene>
    <name evidence="6" type="ORF">ACFO3J_00215</name>
</gene>
<dbReference type="EMBL" id="JBHSBB010000001">
    <property type="protein sequence ID" value="MFC4029888.1"/>
    <property type="molecule type" value="Genomic_DNA"/>
</dbReference>
<reference evidence="7" key="1">
    <citation type="journal article" date="2019" name="Int. J. Syst. Evol. Microbiol.">
        <title>The Global Catalogue of Microorganisms (GCM) 10K type strain sequencing project: providing services to taxonomists for standard genome sequencing and annotation.</title>
        <authorList>
            <consortium name="The Broad Institute Genomics Platform"/>
            <consortium name="The Broad Institute Genome Sequencing Center for Infectious Disease"/>
            <person name="Wu L."/>
            <person name="Ma J."/>
        </authorList>
    </citation>
    <scope>NUCLEOTIDE SEQUENCE [LARGE SCALE GENOMIC DNA]</scope>
    <source>
        <strain evidence="7">CGMCC 4.7237</strain>
    </source>
</reference>
<evidence type="ECO:0000313" key="6">
    <source>
        <dbReference type="EMBL" id="MFC4029888.1"/>
    </source>
</evidence>
<keyword evidence="6" id="KW-0503">Monooxygenase</keyword>
<evidence type="ECO:0000256" key="1">
    <source>
        <dbReference type="ARBA" id="ARBA00001974"/>
    </source>
</evidence>
<keyword evidence="7" id="KW-1185">Reference proteome</keyword>
<dbReference type="SUPFAM" id="SSF51905">
    <property type="entry name" value="FAD/NAD(P)-binding domain"/>
    <property type="match status" value="1"/>
</dbReference>
<dbReference type="InterPro" id="IPR050641">
    <property type="entry name" value="RIFMO-like"/>
</dbReference>
<comment type="cofactor">
    <cofactor evidence="1">
        <name>FAD</name>
        <dbReference type="ChEBI" id="CHEBI:57692"/>
    </cofactor>
</comment>
<evidence type="ECO:0000256" key="4">
    <source>
        <dbReference type="SAM" id="MobiDB-lite"/>
    </source>
</evidence>
<organism evidence="6 7">
    <name type="scientific">Streptomyces polygonati</name>
    <dbReference type="NCBI Taxonomy" id="1617087"/>
    <lineage>
        <taxon>Bacteria</taxon>
        <taxon>Bacillati</taxon>
        <taxon>Actinomycetota</taxon>
        <taxon>Actinomycetes</taxon>
        <taxon>Kitasatosporales</taxon>
        <taxon>Streptomycetaceae</taxon>
        <taxon>Streptomyces</taxon>
    </lineage>
</organism>
<dbReference type="Gene3D" id="3.40.30.120">
    <property type="match status" value="1"/>
</dbReference>
<evidence type="ECO:0000256" key="2">
    <source>
        <dbReference type="ARBA" id="ARBA00022630"/>
    </source>
</evidence>
<proteinExistence type="predicted"/>
<keyword evidence="2" id="KW-0285">Flavoprotein</keyword>
<feature type="region of interest" description="Disordered" evidence="4">
    <location>
        <begin position="1"/>
        <end position="26"/>
    </location>
</feature>
<sequence>MPSSPPSSAPASEPGSAPRPPDPGVLPSTTDVLIVGAGPTGLALACALRSQGIDHVVVDRAASTAVHSRAAAVHARTLESLATVGAADPLVAVGRPGRSFTARDGERKLLSTPFDELDTPYPFVLAVPQQTTEQVLERRLGELGGRVHRRHTLVDLTELWPGVNALLSDDESGEVRSIQARYVVGCDGLHSVVRQRAGIDFVGHDRPHNFALIEFTMDWAGPEGEISFFFSPAGLLAVSHLQGDIYRLVALVDDDTPTPDLATVQEIMDSRGPSAAGARVGELVMASTWRVRHRLADAFAKGPVFLVGDAAHVHSPVGAQGMNTGIQDAFNLAWKLAAVLDGTAHPDLLNTYEAERRPAAEGVLAFTSQLHDISTMSDPASVHLRNEVLAAAGALPEVSAWLAQRLAQLAGSYAGPAAGPKPRVGDRMPPRPGMADGLGWSLVLPAGADGLAVKRAAEAGPTPLAVAYDDSLPHAVVVRPDGHIALTAPAAEAAALPGRLADWLNRPRPRPAA</sequence>
<feature type="domain" description="FAD-binding" evidence="5">
    <location>
        <begin position="30"/>
        <end position="366"/>
    </location>
</feature>
<dbReference type="RefSeq" id="WP_386424489.1">
    <property type="nucleotide sequence ID" value="NZ_JBHSBB010000001.1"/>
</dbReference>
<accession>A0ABV8HD82</accession>
<dbReference type="PANTHER" id="PTHR43004">
    <property type="entry name" value="TRK SYSTEM POTASSIUM UPTAKE PROTEIN"/>
    <property type="match status" value="1"/>
</dbReference>
<dbReference type="Gene3D" id="3.50.50.60">
    <property type="entry name" value="FAD/NAD(P)-binding domain"/>
    <property type="match status" value="1"/>
</dbReference>
<dbReference type="Gene3D" id="3.30.70.2450">
    <property type="match status" value="1"/>
</dbReference>
<evidence type="ECO:0000313" key="7">
    <source>
        <dbReference type="Proteomes" id="UP001595765"/>
    </source>
</evidence>
<dbReference type="InterPro" id="IPR002938">
    <property type="entry name" value="FAD-bd"/>
</dbReference>
<dbReference type="PANTHER" id="PTHR43004:SF19">
    <property type="entry name" value="BINDING MONOOXYGENASE, PUTATIVE (JCVI)-RELATED"/>
    <property type="match status" value="1"/>
</dbReference>
<dbReference type="Pfam" id="PF01494">
    <property type="entry name" value="FAD_binding_3"/>
    <property type="match status" value="1"/>
</dbReference>
<name>A0ABV8HD82_9ACTN</name>
<dbReference type="PRINTS" id="PR00420">
    <property type="entry name" value="RNGMNOXGNASE"/>
</dbReference>
<dbReference type="Proteomes" id="UP001595765">
    <property type="component" value="Unassembled WGS sequence"/>
</dbReference>
<comment type="caution">
    <text evidence="6">The sequence shown here is derived from an EMBL/GenBank/DDBJ whole genome shotgun (WGS) entry which is preliminary data.</text>
</comment>
<keyword evidence="3" id="KW-0274">FAD</keyword>